<feature type="compositionally biased region" description="Low complexity" evidence="1">
    <location>
        <begin position="8"/>
        <end position="25"/>
    </location>
</feature>
<gene>
    <name evidence="3" type="ORF">A3770_07p48830</name>
</gene>
<reference evidence="3 4" key="1">
    <citation type="submission" date="2018-07" db="EMBL/GenBank/DDBJ databases">
        <title>The complete nuclear genome of the prasinophyte Chloropicon primus (CCMP1205).</title>
        <authorList>
            <person name="Pombert J.-F."/>
            <person name="Otis C."/>
            <person name="Turmel M."/>
            <person name="Lemieux C."/>
        </authorList>
    </citation>
    <scope>NUCLEOTIDE SEQUENCE [LARGE SCALE GENOMIC DNA]</scope>
    <source>
        <strain evidence="3 4">CCMP1205</strain>
    </source>
</reference>
<feature type="transmembrane region" description="Helical" evidence="2">
    <location>
        <begin position="125"/>
        <end position="146"/>
    </location>
</feature>
<proteinExistence type="predicted"/>
<keyword evidence="2" id="KW-1133">Transmembrane helix</keyword>
<feature type="region of interest" description="Disordered" evidence="1">
    <location>
        <begin position="1"/>
        <end position="64"/>
    </location>
</feature>
<dbReference type="STRING" id="1764295.A0A5B8MRT6"/>
<feature type="transmembrane region" description="Helical" evidence="2">
    <location>
        <begin position="95"/>
        <end position="113"/>
    </location>
</feature>
<dbReference type="PANTHER" id="PTHR35734:SF1">
    <property type="entry name" value="OS01G0805200 PROTEIN"/>
    <property type="match status" value="1"/>
</dbReference>
<dbReference type="EMBL" id="CP031040">
    <property type="protein sequence ID" value="QDZ22365.1"/>
    <property type="molecule type" value="Genomic_DNA"/>
</dbReference>
<feature type="compositionally biased region" description="Low complexity" evidence="1">
    <location>
        <begin position="52"/>
        <end position="64"/>
    </location>
</feature>
<keyword evidence="2" id="KW-0472">Membrane</keyword>
<keyword evidence="2" id="KW-0812">Transmembrane</keyword>
<organism evidence="3 4">
    <name type="scientific">Chloropicon primus</name>
    <dbReference type="NCBI Taxonomy" id="1764295"/>
    <lineage>
        <taxon>Eukaryota</taxon>
        <taxon>Viridiplantae</taxon>
        <taxon>Chlorophyta</taxon>
        <taxon>Chloropicophyceae</taxon>
        <taxon>Chloropicales</taxon>
        <taxon>Chloropicaceae</taxon>
        <taxon>Chloropicon</taxon>
    </lineage>
</organism>
<dbReference type="AlphaFoldDB" id="A0A5B8MRT6"/>
<dbReference type="Proteomes" id="UP000316726">
    <property type="component" value="Chromosome 7"/>
</dbReference>
<evidence type="ECO:0000256" key="1">
    <source>
        <dbReference type="SAM" id="MobiDB-lite"/>
    </source>
</evidence>
<dbReference type="InterPro" id="IPR021562">
    <property type="entry name" value="DUF3007"/>
</dbReference>
<dbReference type="PANTHER" id="PTHR35734">
    <property type="entry name" value="OS01G0805200 PROTEIN"/>
    <property type="match status" value="1"/>
</dbReference>
<evidence type="ECO:0000313" key="3">
    <source>
        <dbReference type="EMBL" id="QDZ22365.1"/>
    </source>
</evidence>
<keyword evidence="4" id="KW-1185">Reference proteome</keyword>
<evidence type="ECO:0000313" key="4">
    <source>
        <dbReference type="Proteomes" id="UP000316726"/>
    </source>
</evidence>
<protein>
    <submittedName>
        <fullName evidence="3">Uncharacterized protein</fullName>
    </submittedName>
</protein>
<name>A0A5B8MRT6_9CHLO</name>
<evidence type="ECO:0000256" key="2">
    <source>
        <dbReference type="SAM" id="Phobius"/>
    </source>
</evidence>
<accession>A0A5B8MRT6</accession>
<sequence length="199" mass="22108">MRTRTRTRLSSSSLSSLSTSSSSSSVAVVVVARDGRNKPSSRTSPRRAGVIPSASLRRPVPSVSSSRPRARLVKAFSRTEEDDDIVEFGYSRKDVIFLCMVPLVGGYATYYGLQKFGGLNPIEAGNYVQVIFVFLLCVAWCGSYLFRVGTKNMTYTQQLKDYEEAVMQKRLQEMSDSEIKEILDSGKSAEEIYREDKGG</sequence>
<dbReference type="Pfam" id="PF11460">
    <property type="entry name" value="DUF3007"/>
    <property type="match status" value="1"/>
</dbReference>
<dbReference type="OrthoDB" id="5023at2759"/>